<dbReference type="InterPro" id="IPR038076">
    <property type="entry name" value="MgtE_N_sf"/>
</dbReference>
<comment type="caution">
    <text evidence="3">The sequence shown here is derived from an EMBL/GenBank/DDBJ whole genome shotgun (WGS) entry which is preliminary data.</text>
</comment>
<proteinExistence type="predicted"/>
<dbReference type="AlphaFoldDB" id="A0A0F9DA25"/>
<feature type="domain" description="Magnesium transporter MgtE intracellular" evidence="2">
    <location>
        <begin position="54"/>
        <end position="158"/>
    </location>
</feature>
<name>A0A0F9DA25_9ZZZZ</name>
<dbReference type="SUPFAM" id="SSF158791">
    <property type="entry name" value="MgtE N-terminal domain-like"/>
    <property type="match status" value="1"/>
</dbReference>
<dbReference type="Pfam" id="PF03448">
    <property type="entry name" value="MgtE_N"/>
    <property type="match status" value="1"/>
</dbReference>
<dbReference type="Gene3D" id="3.10.580.10">
    <property type="entry name" value="CBS-domain"/>
    <property type="match status" value="1"/>
</dbReference>
<gene>
    <name evidence="3" type="ORF">LCGC14_2571310</name>
</gene>
<evidence type="ECO:0000256" key="1">
    <source>
        <dbReference type="SAM" id="MobiDB-lite"/>
    </source>
</evidence>
<dbReference type="PANTHER" id="PTHR43773:SF1">
    <property type="entry name" value="MAGNESIUM TRANSPORTER MGTE"/>
    <property type="match status" value="1"/>
</dbReference>
<reference evidence="3" key="1">
    <citation type="journal article" date="2015" name="Nature">
        <title>Complex archaea that bridge the gap between prokaryotes and eukaryotes.</title>
        <authorList>
            <person name="Spang A."/>
            <person name="Saw J.H."/>
            <person name="Jorgensen S.L."/>
            <person name="Zaremba-Niedzwiedzka K."/>
            <person name="Martijn J."/>
            <person name="Lind A.E."/>
            <person name="van Eijk R."/>
            <person name="Schleper C."/>
            <person name="Guy L."/>
            <person name="Ettema T.J."/>
        </authorList>
    </citation>
    <scope>NUCLEOTIDE SEQUENCE</scope>
</reference>
<dbReference type="InterPro" id="IPR006669">
    <property type="entry name" value="MgtE_transporter"/>
</dbReference>
<dbReference type="SUPFAM" id="SSF54631">
    <property type="entry name" value="CBS-domain pair"/>
    <property type="match status" value="1"/>
</dbReference>
<dbReference type="SMART" id="SM00924">
    <property type="entry name" value="MgtE_N"/>
    <property type="match status" value="1"/>
</dbReference>
<organism evidence="3">
    <name type="scientific">marine sediment metagenome</name>
    <dbReference type="NCBI Taxonomy" id="412755"/>
    <lineage>
        <taxon>unclassified sequences</taxon>
        <taxon>metagenomes</taxon>
        <taxon>ecological metagenomes</taxon>
    </lineage>
</organism>
<protein>
    <recommendedName>
        <fullName evidence="2">Magnesium transporter MgtE intracellular domain-containing protein</fullName>
    </recommendedName>
</protein>
<feature type="region of interest" description="Disordered" evidence="1">
    <location>
        <begin position="145"/>
        <end position="169"/>
    </location>
</feature>
<dbReference type="InterPro" id="IPR000644">
    <property type="entry name" value="CBS_dom"/>
</dbReference>
<evidence type="ECO:0000259" key="2">
    <source>
        <dbReference type="SMART" id="SM00924"/>
    </source>
</evidence>
<dbReference type="GO" id="GO:0015095">
    <property type="term" value="F:magnesium ion transmembrane transporter activity"/>
    <property type="evidence" value="ECO:0007669"/>
    <property type="project" value="InterPro"/>
</dbReference>
<dbReference type="PANTHER" id="PTHR43773">
    <property type="entry name" value="MAGNESIUM TRANSPORTER MGTE"/>
    <property type="match status" value="1"/>
</dbReference>
<sequence length="276" mass="32585">MENPNTKDYENQVDLMESATTKIDDLLKEKLERAFHKKTSQVMPHDIAKIATQHSAIDLAYAAAHLPFHARPILYDSLQTRDAKINFIINTTPETRLTIFRYMSEREVKKLFEKMPTDEAVFILDDMSQRRFKRVMELIDSKKSRMIQEQKKHNPKQAKKIREQKKHKRNTAGRLMTSEFFAFNMDKTIKDAADFIHDHPRIDFTKGIFILNDNQELKGYVPARNMVVNPEEAYLKQVMRPIIHKVTADVKRKDIIDLFERYKQHPCLDCLHMLQQ</sequence>
<feature type="compositionally biased region" description="Basic residues" evidence="1">
    <location>
        <begin position="153"/>
        <end position="169"/>
    </location>
</feature>
<dbReference type="Gene3D" id="1.25.60.10">
    <property type="entry name" value="MgtE N-terminal domain-like"/>
    <property type="match status" value="1"/>
</dbReference>
<accession>A0A0F9DA25</accession>
<evidence type="ECO:0000313" key="3">
    <source>
        <dbReference type="EMBL" id="KKL08893.1"/>
    </source>
</evidence>
<dbReference type="EMBL" id="LAZR01042700">
    <property type="protein sequence ID" value="KKL08893.1"/>
    <property type="molecule type" value="Genomic_DNA"/>
</dbReference>
<dbReference type="InterPro" id="IPR046342">
    <property type="entry name" value="CBS_dom_sf"/>
</dbReference>
<dbReference type="InterPro" id="IPR006668">
    <property type="entry name" value="Mg_transptr_MgtE_intracell_dom"/>
</dbReference>
<dbReference type="Pfam" id="PF00571">
    <property type="entry name" value="CBS"/>
    <property type="match status" value="1"/>
</dbReference>
<dbReference type="GO" id="GO:0016020">
    <property type="term" value="C:membrane"/>
    <property type="evidence" value="ECO:0007669"/>
    <property type="project" value="InterPro"/>
</dbReference>